<dbReference type="PROSITE" id="PS50090">
    <property type="entry name" value="MYB_LIKE"/>
    <property type="match status" value="2"/>
</dbReference>
<dbReference type="FunFam" id="1.10.10.60:FF:000589">
    <property type="entry name" value="AEL176Cp"/>
    <property type="match status" value="1"/>
</dbReference>
<keyword evidence="2" id="KW-0677">Repeat</keyword>
<dbReference type="InterPro" id="IPR009057">
    <property type="entry name" value="Homeodomain-like_sf"/>
</dbReference>
<gene>
    <name evidence="7" type="ORF">AGOS_AEL176C</name>
</gene>
<sequence length="311" mass="34371">MPNQKRGPWTCEEDKLLLKLIDQHGAFNWVKISALLKSRSPKQCRERYHQNLKPSLNKTPISEQEGELIQELVAKIGKKWAEISRVLNNGRSDNAIKNWWNGGTNKRKRARKSIAARQIIQNYHMHSLQSYVQTREQAVYVPAAATPPQQQGKFAEQQALPPLTALTPNMSRRNSLEVVPQNVGFKDAKRQFMLYSPEDSSQASRCAISEGPAASFVPRLPALAHRAVPLSVAVTPASPQGCHNAMPGTGPGLAEHQLAIHSPPGSRETLYDTHDRSALCKLDFLLNKDEANKAAQVEFTAAPAASGADHK</sequence>
<dbReference type="InterPro" id="IPR050560">
    <property type="entry name" value="MYB_TF"/>
</dbReference>
<dbReference type="RefSeq" id="NP_984685.1">
    <property type="nucleotide sequence ID" value="NM_210038.1"/>
</dbReference>
<dbReference type="Gene3D" id="1.10.10.60">
    <property type="entry name" value="Homeodomain-like"/>
    <property type="match status" value="2"/>
</dbReference>
<reference evidence="8" key="2">
    <citation type="journal article" date="2013" name="G3 (Bethesda)">
        <title>Genomes of Ashbya fungi isolated from insects reveal four mating-type loci, numerous translocations, lack of transposons, and distinct gene duplications.</title>
        <authorList>
            <person name="Dietrich F.S."/>
            <person name="Voegeli S."/>
            <person name="Kuo S."/>
            <person name="Philippsen P."/>
        </authorList>
    </citation>
    <scope>GENOME REANNOTATION</scope>
    <source>
        <strain evidence="8">ATCC 10895 / CBS 109.51 / FGSC 9923 / NRRL Y-1056</strain>
    </source>
</reference>
<dbReference type="GO" id="GO:1902584">
    <property type="term" value="P:positive regulation of response to water deprivation"/>
    <property type="evidence" value="ECO:0007669"/>
    <property type="project" value="UniProtKB-ARBA"/>
</dbReference>
<feature type="domain" description="HTH myb-type" evidence="6">
    <location>
        <begin position="1"/>
        <end position="56"/>
    </location>
</feature>
<evidence type="ECO:0000256" key="3">
    <source>
        <dbReference type="ARBA" id="ARBA00023125"/>
    </source>
</evidence>
<dbReference type="PROSITE" id="PS51294">
    <property type="entry name" value="HTH_MYB"/>
    <property type="match status" value="2"/>
</dbReference>
<keyword evidence="3" id="KW-0238">DNA-binding</keyword>
<keyword evidence="8" id="KW-1185">Reference proteome</keyword>
<dbReference type="SMART" id="SM00717">
    <property type="entry name" value="SANT"/>
    <property type="match status" value="2"/>
</dbReference>
<dbReference type="PANTHER" id="PTHR45614">
    <property type="entry name" value="MYB PROTEIN-RELATED"/>
    <property type="match status" value="1"/>
</dbReference>
<dbReference type="GO" id="GO:0000278">
    <property type="term" value="P:mitotic cell cycle"/>
    <property type="evidence" value="ECO:0000318"/>
    <property type="project" value="GO_Central"/>
</dbReference>
<dbReference type="InterPro" id="IPR001005">
    <property type="entry name" value="SANT/Myb"/>
</dbReference>
<evidence type="ECO:0000259" key="5">
    <source>
        <dbReference type="PROSITE" id="PS50090"/>
    </source>
</evidence>
<dbReference type="HOGENOM" id="CLU_897080_0_0_1"/>
<dbReference type="eggNOG" id="KOG0048">
    <property type="taxonomic scope" value="Eukaryota"/>
</dbReference>
<evidence type="ECO:0000256" key="2">
    <source>
        <dbReference type="ARBA" id="ARBA00022737"/>
    </source>
</evidence>
<dbReference type="GO" id="GO:0032875">
    <property type="term" value="P:regulation of DNA endoreduplication"/>
    <property type="evidence" value="ECO:0007669"/>
    <property type="project" value="UniProtKB-ARBA"/>
</dbReference>
<keyword evidence="4" id="KW-0539">Nucleus</keyword>
<evidence type="ECO:0000256" key="1">
    <source>
        <dbReference type="ARBA" id="ARBA00004123"/>
    </source>
</evidence>
<dbReference type="GO" id="GO:1902806">
    <property type="term" value="P:regulation of cell cycle G1/S phase transition"/>
    <property type="evidence" value="ECO:0007669"/>
    <property type="project" value="UniProtKB-ARBA"/>
</dbReference>
<dbReference type="EMBL" id="AE016818">
    <property type="protein sequence ID" value="AAS52509.1"/>
    <property type="molecule type" value="Genomic_DNA"/>
</dbReference>
<dbReference type="GO" id="GO:0000981">
    <property type="term" value="F:DNA-binding transcription factor activity, RNA polymerase II-specific"/>
    <property type="evidence" value="ECO:0000318"/>
    <property type="project" value="GO_Central"/>
</dbReference>
<protein>
    <submittedName>
        <fullName evidence="7">AEL176Cp</fullName>
    </submittedName>
</protein>
<dbReference type="GO" id="GO:2000037">
    <property type="term" value="P:regulation of stomatal complex patterning"/>
    <property type="evidence" value="ECO:0007669"/>
    <property type="project" value="UniProtKB-ARBA"/>
</dbReference>
<feature type="domain" description="Myb-like" evidence="5">
    <location>
        <begin position="1"/>
        <end position="52"/>
    </location>
</feature>
<proteinExistence type="predicted"/>
<dbReference type="FunFam" id="1.10.10.60:FF:000355">
    <property type="entry name" value="Transcription factor MYB124"/>
    <property type="match status" value="1"/>
</dbReference>
<feature type="domain" description="Myb-like" evidence="5">
    <location>
        <begin position="53"/>
        <end position="101"/>
    </location>
</feature>
<evidence type="ECO:0000259" key="6">
    <source>
        <dbReference type="PROSITE" id="PS51294"/>
    </source>
</evidence>
<dbReference type="GO" id="GO:0005634">
    <property type="term" value="C:nucleus"/>
    <property type="evidence" value="ECO:0000318"/>
    <property type="project" value="GO_Central"/>
</dbReference>
<dbReference type="AlphaFoldDB" id="Q758C8"/>
<dbReference type="InterPro" id="IPR017930">
    <property type="entry name" value="Myb_dom"/>
</dbReference>
<dbReference type="GO" id="GO:0033993">
    <property type="term" value="P:response to lipid"/>
    <property type="evidence" value="ECO:0007669"/>
    <property type="project" value="UniProtKB-ARBA"/>
</dbReference>
<dbReference type="STRING" id="284811.Q758C8"/>
<dbReference type="GO" id="GO:1901002">
    <property type="term" value="P:positive regulation of response to salt stress"/>
    <property type="evidence" value="ECO:0007669"/>
    <property type="project" value="UniProtKB-ARBA"/>
</dbReference>
<comment type="subcellular location">
    <subcellularLocation>
        <location evidence="1">Nucleus</location>
    </subcellularLocation>
</comment>
<accession>Q758C8</accession>
<dbReference type="GO" id="GO:0045944">
    <property type="term" value="P:positive regulation of transcription by RNA polymerase II"/>
    <property type="evidence" value="ECO:0000318"/>
    <property type="project" value="GO_Central"/>
</dbReference>
<dbReference type="OrthoDB" id="2143914at2759"/>
<organism evidence="7 8">
    <name type="scientific">Eremothecium gossypii (strain ATCC 10895 / CBS 109.51 / FGSC 9923 / NRRL Y-1056)</name>
    <name type="common">Yeast</name>
    <name type="synonym">Ashbya gossypii</name>
    <dbReference type="NCBI Taxonomy" id="284811"/>
    <lineage>
        <taxon>Eukaryota</taxon>
        <taxon>Fungi</taxon>
        <taxon>Dikarya</taxon>
        <taxon>Ascomycota</taxon>
        <taxon>Saccharomycotina</taxon>
        <taxon>Saccharomycetes</taxon>
        <taxon>Saccharomycetales</taxon>
        <taxon>Saccharomycetaceae</taxon>
        <taxon>Eremothecium</taxon>
    </lineage>
</organism>
<feature type="domain" description="HTH myb-type" evidence="6">
    <location>
        <begin position="57"/>
        <end position="108"/>
    </location>
</feature>
<dbReference type="InParanoid" id="Q758C8"/>
<dbReference type="KEGG" id="ago:AGOS_AEL176C"/>
<dbReference type="GO" id="GO:0000978">
    <property type="term" value="F:RNA polymerase II cis-regulatory region sequence-specific DNA binding"/>
    <property type="evidence" value="ECO:0000318"/>
    <property type="project" value="GO_Central"/>
</dbReference>
<dbReference type="OMA" id="IDQHGAF"/>
<evidence type="ECO:0000313" key="7">
    <source>
        <dbReference type="EMBL" id="AAS52509.1"/>
    </source>
</evidence>
<name>Q758C8_EREGS</name>
<dbReference type="SUPFAM" id="SSF46689">
    <property type="entry name" value="Homeodomain-like"/>
    <property type="match status" value="1"/>
</dbReference>
<evidence type="ECO:0000256" key="4">
    <source>
        <dbReference type="ARBA" id="ARBA00023242"/>
    </source>
</evidence>
<dbReference type="GO" id="GO:0050891">
    <property type="term" value="P:multicellular organismal-level water homeostasis"/>
    <property type="evidence" value="ECO:0007669"/>
    <property type="project" value="UniProtKB-ARBA"/>
</dbReference>
<evidence type="ECO:0000313" key="8">
    <source>
        <dbReference type="Proteomes" id="UP000000591"/>
    </source>
</evidence>
<dbReference type="GeneID" id="4620870"/>
<dbReference type="CDD" id="cd00167">
    <property type="entry name" value="SANT"/>
    <property type="match status" value="2"/>
</dbReference>
<dbReference type="PANTHER" id="PTHR45614:SF25">
    <property type="entry name" value="MYB PROTEIN"/>
    <property type="match status" value="1"/>
</dbReference>
<reference evidence="7 8" key="1">
    <citation type="journal article" date="2004" name="Science">
        <title>The Ashbya gossypii genome as a tool for mapping the ancient Saccharomyces cerevisiae genome.</title>
        <authorList>
            <person name="Dietrich F.S."/>
            <person name="Voegeli S."/>
            <person name="Brachat S."/>
            <person name="Lerch A."/>
            <person name="Gates K."/>
            <person name="Steiner S."/>
            <person name="Mohr C."/>
            <person name="Pohlmann R."/>
            <person name="Luedi P."/>
            <person name="Choi S."/>
            <person name="Wing R.A."/>
            <person name="Flavier A."/>
            <person name="Gaffney T.D."/>
            <person name="Philippsen P."/>
        </authorList>
    </citation>
    <scope>NUCLEOTIDE SEQUENCE [LARGE SCALE GENOMIC DNA]</scope>
    <source>
        <strain evidence="8">ATCC 10895 / CBS 109.51 / FGSC 9923 / NRRL Y-1056</strain>
    </source>
</reference>
<dbReference type="Proteomes" id="UP000000591">
    <property type="component" value="Chromosome V"/>
</dbReference>
<dbReference type="Pfam" id="PF13921">
    <property type="entry name" value="Myb_DNA-bind_6"/>
    <property type="match status" value="1"/>
</dbReference>